<reference evidence="1" key="1">
    <citation type="submission" date="2023-04" db="EMBL/GenBank/DDBJ databases">
        <title>Phytophthora lilii NBRC 32176.</title>
        <authorList>
            <person name="Ichikawa N."/>
            <person name="Sato H."/>
            <person name="Tonouchi N."/>
        </authorList>
    </citation>
    <scope>NUCLEOTIDE SEQUENCE</scope>
    <source>
        <strain evidence="1">NBRC 32176</strain>
    </source>
</reference>
<dbReference type="AlphaFoldDB" id="A0A9W6TNP6"/>
<name>A0A9W6TNP6_9STRA</name>
<dbReference type="Proteomes" id="UP001165083">
    <property type="component" value="Unassembled WGS sequence"/>
</dbReference>
<sequence>MCRDKVSTSIGIAASFHYQMELPADLDGFHAVLKRRIRDQNEIEECRHDYSAEKKVAAQRAVAARVRYIGAYSPLQNKPANGSFSAKDQWQQYTWGNAERLCLYSEDSTTTTKPTPTPSISEKIRVHDSKDRVWTIDRVAKFVAVSEALWSLSHIEGLRFE</sequence>
<dbReference type="OrthoDB" id="8068875at2759"/>
<proteinExistence type="predicted"/>
<protein>
    <submittedName>
        <fullName evidence="1">Unnamed protein product</fullName>
    </submittedName>
</protein>
<gene>
    <name evidence="1" type="ORF">Plil01_000650200</name>
</gene>
<evidence type="ECO:0000313" key="1">
    <source>
        <dbReference type="EMBL" id="GMF17670.1"/>
    </source>
</evidence>
<comment type="caution">
    <text evidence="1">The sequence shown here is derived from an EMBL/GenBank/DDBJ whole genome shotgun (WGS) entry which is preliminary data.</text>
</comment>
<dbReference type="EMBL" id="BSXW01000290">
    <property type="protein sequence ID" value="GMF17670.1"/>
    <property type="molecule type" value="Genomic_DNA"/>
</dbReference>
<keyword evidence="2" id="KW-1185">Reference proteome</keyword>
<accession>A0A9W6TNP6</accession>
<evidence type="ECO:0000313" key="2">
    <source>
        <dbReference type="Proteomes" id="UP001165083"/>
    </source>
</evidence>
<organism evidence="1 2">
    <name type="scientific">Phytophthora lilii</name>
    <dbReference type="NCBI Taxonomy" id="2077276"/>
    <lineage>
        <taxon>Eukaryota</taxon>
        <taxon>Sar</taxon>
        <taxon>Stramenopiles</taxon>
        <taxon>Oomycota</taxon>
        <taxon>Peronosporomycetes</taxon>
        <taxon>Peronosporales</taxon>
        <taxon>Peronosporaceae</taxon>
        <taxon>Phytophthora</taxon>
    </lineage>
</organism>